<feature type="compositionally biased region" description="Pro residues" evidence="1">
    <location>
        <begin position="68"/>
        <end position="79"/>
    </location>
</feature>
<evidence type="ECO:0000259" key="2">
    <source>
        <dbReference type="PROSITE" id="PS50127"/>
    </source>
</evidence>
<sequence>MDHPLAGSGGDELISEAELLASAASAAGDTSPLDAALASFQLSPPVDAHPPLDSDLADLLLGTGTGPNPAPTPAAPAPGAPATADVPFLDPLGAYGPAQPPPAAPAAGPAPVSVPVPVAASAPAPTRAPAPAPAGSSSPPLAAGPPPGTGGPATQDDPLRRPALSNLLSRIRSSTIAKPALSTLGEAPAGHPAPASTVSPPSSSPDLTLTPARLDSINYQDPAVLRPMMTPFYREYFRRYQLLIEFKNLSRSPPPGMYLIPSSTNILEWHGVFFPYRGPYSGAVLRFIIILSPDYPMVAPAVVFVPSIHHPLIDLNNGHLSLEARFHDWHPTRHRLHHVVLYIRYVLENVSHLKALAPEQCVNQFAHDQLCNHPMEFTKIARDCVRLSTNSVQTAGPTPSYTHSATAEKASAAIHLFPFLDPAQESEVLDEIIGTNRLILERHHRQAGVGSRIASFVSDVRGMMSNVGTAPAPGSATGTPVHSRPATVGSLSASPSVVGDNASSHRAAGLAGSPTPARSAVAQPPGTGPAAARK</sequence>
<dbReference type="AlphaFoldDB" id="A0A058Z6R3"/>
<feature type="compositionally biased region" description="Low complexity" evidence="1">
    <location>
        <begin position="192"/>
        <end position="210"/>
    </location>
</feature>
<proteinExistence type="predicted"/>
<evidence type="ECO:0000313" key="4">
    <source>
        <dbReference type="Proteomes" id="UP000030693"/>
    </source>
</evidence>
<dbReference type="Proteomes" id="UP000030693">
    <property type="component" value="Unassembled WGS sequence"/>
</dbReference>
<feature type="region of interest" description="Disordered" evidence="1">
    <location>
        <begin position="184"/>
        <end position="210"/>
    </location>
</feature>
<dbReference type="RefSeq" id="XP_009496178.1">
    <property type="nucleotide sequence ID" value="XM_009497903.1"/>
</dbReference>
<dbReference type="SUPFAM" id="SSF54495">
    <property type="entry name" value="UBC-like"/>
    <property type="match status" value="1"/>
</dbReference>
<dbReference type="InterPro" id="IPR050113">
    <property type="entry name" value="Ub_conjugating_enzyme"/>
</dbReference>
<feature type="domain" description="UBC core" evidence="2">
    <location>
        <begin position="237"/>
        <end position="390"/>
    </location>
</feature>
<evidence type="ECO:0000313" key="3">
    <source>
        <dbReference type="EMBL" id="KCV69613.1"/>
    </source>
</evidence>
<dbReference type="OrthoDB" id="5596422at2759"/>
<reference evidence="3" key="1">
    <citation type="submission" date="2013-04" db="EMBL/GenBank/DDBJ databases">
        <title>The Genome Sequence of Fonticula alba ATCC 38817.</title>
        <authorList>
            <consortium name="The Broad Institute Genomics Platform"/>
            <person name="Russ C."/>
            <person name="Cuomo C."/>
            <person name="Burger G."/>
            <person name="Gray M.W."/>
            <person name="Holland P.W.H."/>
            <person name="King N."/>
            <person name="Lang F.B.F."/>
            <person name="Roger A.J."/>
            <person name="Ruiz-Trillo I."/>
            <person name="Brown M."/>
            <person name="Walker B."/>
            <person name="Young S."/>
            <person name="Zeng Q."/>
            <person name="Gargeya S."/>
            <person name="Fitzgerald M."/>
            <person name="Haas B."/>
            <person name="Abouelleil A."/>
            <person name="Allen A.W."/>
            <person name="Alvarado L."/>
            <person name="Arachchi H.M."/>
            <person name="Berlin A.M."/>
            <person name="Chapman S.B."/>
            <person name="Gainer-Dewar J."/>
            <person name="Goldberg J."/>
            <person name="Griggs A."/>
            <person name="Gujja S."/>
            <person name="Hansen M."/>
            <person name="Howarth C."/>
            <person name="Imamovic A."/>
            <person name="Ireland A."/>
            <person name="Larimer J."/>
            <person name="McCowan C."/>
            <person name="Murphy C."/>
            <person name="Pearson M."/>
            <person name="Poon T.W."/>
            <person name="Priest M."/>
            <person name="Roberts A."/>
            <person name="Saif S."/>
            <person name="Shea T."/>
            <person name="Sisk P."/>
            <person name="Sykes S."/>
            <person name="Wortman J."/>
            <person name="Nusbaum C."/>
            <person name="Birren B."/>
        </authorList>
    </citation>
    <scope>NUCLEOTIDE SEQUENCE [LARGE SCALE GENOMIC DNA]</scope>
    <source>
        <strain evidence="3">ATCC 38817</strain>
    </source>
</reference>
<dbReference type="STRING" id="691883.A0A058Z6R3"/>
<feature type="region of interest" description="Disordered" evidence="1">
    <location>
        <begin position="43"/>
        <end position="160"/>
    </location>
</feature>
<dbReference type="PROSITE" id="PS50127">
    <property type="entry name" value="UBC_2"/>
    <property type="match status" value="1"/>
</dbReference>
<dbReference type="SMART" id="SM00212">
    <property type="entry name" value="UBCc"/>
    <property type="match status" value="1"/>
</dbReference>
<organism evidence="3">
    <name type="scientific">Fonticula alba</name>
    <name type="common">Slime mold</name>
    <dbReference type="NCBI Taxonomy" id="691883"/>
    <lineage>
        <taxon>Eukaryota</taxon>
        <taxon>Rotosphaerida</taxon>
        <taxon>Fonticulaceae</taxon>
        <taxon>Fonticula</taxon>
    </lineage>
</organism>
<dbReference type="InterPro" id="IPR016135">
    <property type="entry name" value="UBQ-conjugating_enzyme/RWD"/>
</dbReference>
<dbReference type="Pfam" id="PF00179">
    <property type="entry name" value="UQ_con"/>
    <property type="match status" value="1"/>
</dbReference>
<protein>
    <recommendedName>
        <fullName evidence="2">UBC core domain-containing protein</fullName>
    </recommendedName>
</protein>
<feature type="compositionally biased region" description="Low complexity" evidence="1">
    <location>
        <begin position="51"/>
        <end position="62"/>
    </location>
</feature>
<gene>
    <name evidence="3" type="ORF">H696_04032</name>
</gene>
<dbReference type="CDD" id="cd23814">
    <property type="entry name" value="UEV_AKTIP"/>
    <property type="match status" value="1"/>
</dbReference>
<dbReference type="Gene3D" id="3.10.110.10">
    <property type="entry name" value="Ubiquitin Conjugating Enzyme"/>
    <property type="match status" value="1"/>
</dbReference>
<dbReference type="InterPro" id="IPR000608">
    <property type="entry name" value="UBC"/>
</dbReference>
<dbReference type="PANTHER" id="PTHR24067">
    <property type="entry name" value="UBIQUITIN-CONJUGATING ENZYME E2"/>
    <property type="match status" value="1"/>
</dbReference>
<feature type="region of interest" description="Disordered" evidence="1">
    <location>
        <begin position="468"/>
        <end position="534"/>
    </location>
</feature>
<dbReference type="EMBL" id="KB932206">
    <property type="protein sequence ID" value="KCV69613.1"/>
    <property type="molecule type" value="Genomic_DNA"/>
</dbReference>
<dbReference type="eggNOG" id="KOG0429">
    <property type="taxonomic scope" value="Eukaryota"/>
</dbReference>
<evidence type="ECO:0000256" key="1">
    <source>
        <dbReference type="SAM" id="MobiDB-lite"/>
    </source>
</evidence>
<dbReference type="GeneID" id="20528757"/>
<keyword evidence="4" id="KW-1185">Reference proteome</keyword>
<name>A0A058Z6R3_FONAL</name>
<feature type="compositionally biased region" description="Low complexity" evidence="1">
    <location>
        <begin position="105"/>
        <end position="125"/>
    </location>
</feature>
<accession>A0A058Z6R3</accession>